<feature type="signal peptide" evidence="1">
    <location>
        <begin position="1"/>
        <end position="16"/>
    </location>
</feature>
<evidence type="ECO:0000256" key="1">
    <source>
        <dbReference type="SAM" id="SignalP"/>
    </source>
</evidence>
<sequence length="143" mass="14809">MVGLVSSLAMATPASAAQHDGGTERVLDVTTTDAQRFGDPTGPVGSAYGASGKTTKTKTGAPFGTYGFVCTIVGRSSNSSTAQCNTSLATPHGQITLQSVRPLTTSFQEAITGGTGDYANARGYAQFTVNPDYRSARLRLHLM</sequence>
<dbReference type="RefSeq" id="WP_105869564.1">
    <property type="nucleotide sequence ID" value="NZ_PVLV01000223.1"/>
</dbReference>
<comment type="caution">
    <text evidence="2">The sequence shown here is derived from an EMBL/GenBank/DDBJ whole genome shotgun (WGS) entry which is preliminary data.</text>
</comment>
<proteinExistence type="predicted"/>
<dbReference type="InterPro" id="IPR044859">
    <property type="entry name" value="Allene_oxi_cyc_Dirigent"/>
</dbReference>
<dbReference type="Gene3D" id="2.40.480.10">
    <property type="entry name" value="Allene oxide cyclase-like"/>
    <property type="match status" value="1"/>
</dbReference>
<feature type="chain" id="PRO_5015692016" evidence="1">
    <location>
        <begin position="17"/>
        <end position="143"/>
    </location>
</feature>
<evidence type="ECO:0000313" key="3">
    <source>
        <dbReference type="Proteomes" id="UP000239322"/>
    </source>
</evidence>
<dbReference type="AlphaFoldDB" id="A0A2S9PV10"/>
<name>A0A2S9PV10_9ACTN</name>
<organism evidence="2 3">
    <name type="scientific">Streptomyces solincola</name>
    <dbReference type="NCBI Taxonomy" id="2100817"/>
    <lineage>
        <taxon>Bacteria</taxon>
        <taxon>Bacillati</taxon>
        <taxon>Actinomycetota</taxon>
        <taxon>Actinomycetes</taxon>
        <taxon>Kitasatosporales</taxon>
        <taxon>Streptomycetaceae</taxon>
        <taxon>Streptomyces</taxon>
    </lineage>
</organism>
<dbReference type="OrthoDB" id="5195420at2"/>
<protein>
    <submittedName>
        <fullName evidence="2">Uncharacterized protein</fullName>
    </submittedName>
</protein>
<keyword evidence="3" id="KW-1185">Reference proteome</keyword>
<dbReference type="EMBL" id="PVLV01000223">
    <property type="protein sequence ID" value="PRH78266.1"/>
    <property type="molecule type" value="Genomic_DNA"/>
</dbReference>
<accession>A0A2S9PV10</accession>
<reference evidence="2 3" key="1">
    <citation type="submission" date="2018-03" db="EMBL/GenBank/DDBJ databases">
        <title>Novel Streptomyces sp. from soil.</title>
        <authorList>
            <person name="Tan G.Y.A."/>
            <person name="Lee Z.Y."/>
        </authorList>
    </citation>
    <scope>NUCLEOTIDE SEQUENCE [LARGE SCALE GENOMIC DNA]</scope>
    <source>
        <strain evidence="2 3">ST5x</strain>
    </source>
</reference>
<evidence type="ECO:0000313" key="2">
    <source>
        <dbReference type="EMBL" id="PRH78266.1"/>
    </source>
</evidence>
<dbReference type="Proteomes" id="UP000239322">
    <property type="component" value="Unassembled WGS sequence"/>
</dbReference>
<gene>
    <name evidence="2" type="ORF">C6N75_15885</name>
</gene>
<keyword evidence="1" id="KW-0732">Signal</keyword>